<evidence type="ECO:0000256" key="2">
    <source>
        <dbReference type="ARBA" id="ARBA00004651"/>
    </source>
</evidence>
<evidence type="ECO:0000256" key="8">
    <source>
        <dbReference type="ARBA" id="ARBA00022989"/>
    </source>
</evidence>
<evidence type="ECO:0000256" key="10">
    <source>
        <dbReference type="ARBA" id="ARBA00023136"/>
    </source>
</evidence>
<evidence type="ECO:0000256" key="1">
    <source>
        <dbReference type="ARBA" id="ARBA00004138"/>
    </source>
</evidence>
<keyword evidence="9" id="KW-0297">G-protein coupled receptor</keyword>
<dbReference type="Proteomes" id="UP000524007">
    <property type="component" value="Unassembled WGS sequence"/>
</dbReference>
<feature type="transmembrane region" description="Helical" evidence="18">
    <location>
        <begin position="134"/>
        <end position="155"/>
    </location>
</feature>
<evidence type="ECO:0000256" key="16">
    <source>
        <dbReference type="ARBA" id="ARBA00035037"/>
    </source>
</evidence>
<feature type="region of interest" description="Disordered" evidence="17">
    <location>
        <begin position="48"/>
        <end position="88"/>
    </location>
</feature>
<evidence type="ECO:0000256" key="15">
    <source>
        <dbReference type="ARBA" id="ARBA00023273"/>
    </source>
</evidence>
<dbReference type="GO" id="GO:0005886">
    <property type="term" value="C:plasma membrane"/>
    <property type="evidence" value="ECO:0007669"/>
    <property type="project" value="UniProtKB-SubCell"/>
</dbReference>
<keyword evidence="4" id="KW-0217">Developmental protein</keyword>
<evidence type="ECO:0000256" key="5">
    <source>
        <dbReference type="ARBA" id="ARBA00022475"/>
    </source>
</evidence>
<feature type="transmembrane region" description="Helical" evidence="18">
    <location>
        <begin position="187"/>
        <end position="211"/>
    </location>
</feature>
<dbReference type="GO" id="GO:0005929">
    <property type="term" value="C:cilium"/>
    <property type="evidence" value="ECO:0007669"/>
    <property type="project" value="UniProtKB-SubCell"/>
</dbReference>
<gene>
    <name evidence="20" type="primary">Smo</name>
    <name evidence="20" type="ORF">LEILUT_R12673</name>
</gene>
<dbReference type="InterPro" id="IPR017981">
    <property type="entry name" value="GPCR_2-like_7TM"/>
</dbReference>
<dbReference type="FunFam" id="1.20.1070.10:FF:000068">
    <property type="entry name" value="Smoothened, frizzled class receptor"/>
    <property type="match status" value="1"/>
</dbReference>
<dbReference type="AlphaFoldDB" id="A0A7L2A958"/>
<evidence type="ECO:0000256" key="18">
    <source>
        <dbReference type="SAM" id="Phobius"/>
    </source>
</evidence>
<dbReference type="InterPro" id="IPR000539">
    <property type="entry name" value="Frizzled/Smoothened_7TM"/>
</dbReference>
<dbReference type="Gene3D" id="1.10.2000.10">
    <property type="entry name" value="Frizzled cysteine-rich domain"/>
    <property type="match status" value="1"/>
</dbReference>
<evidence type="ECO:0000256" key="14">
    <source>
        <dbReference type="ARBA" id="ARBA00023224"/>
    </source>
</evidence>
<dbReference type="CDD" id="cd15030">
    <property type="entry name" value="7tmF_SMO_homolog"/>
    <property type="match status" value="1"/>
</dbReference>
<evidence type="ECO:0000256" key="6">
    <source>
        <dbReference type="ARBA" id="ARBA00022692"/>
    </source>
</evidence>
<organism evidence="20 21">
    <name type="scientific">Leiothrix lutea</name>
    <name type="common">Red-billed leiothrix</name>
    <name type="synonym">Sylvia lutea</name>
    <dbReference type="NCBI Taxonomy" id="36275"/>
    <lineage>
        <taxon>Eukaryota</taxon>
        <taxon>Metazoa</taxon>
        <taxon>Chordata</taxon>
        <taxon>Craniata</taxon>
        <taxon>Vertebrata</taxon>
        <taxon>Euteleostomi</taxon>
        <taxon>Archelosauria</taxon>
        <taxon>Archosauria</taxon>
        <taxon>Dinosauria</taxon>
        <taxon>Saurischia</taxon>
        <taxon>Theropoda</taxon>
        <taxon>Coelurosauria</taxon>
        <taxon>Aves</taxon>
        <taxon>Neognathae</taxon>
        <taxon>Neoaves</taxon>
        <taxon>Telluraves</taxon>
        <taxon>Australaves</taxon>
        <taxon>Passeriformes</taxon>
        <taxon>Sylvioidea</taxon>
        <taxon>Leiothrichidae</taxon>
        <taxon>Leiothrix</taxon>
    </lineage>
</organism>
<evidence type="ECO:0000256" key="12">
    <source>
        <dbReference type="ARBA" id="ARBA00023170"/>
    </source>
</evidence>
<evidence type="ECO:0000259" key="19">
    <source>
        <dbReference type="PROSITE" id="PS50261"/>
    </source>
</evidence>
<keyword evidence="8 18" id="KW-1133">Transmembrane helix</keyword>
<feature type="transmembrane region" description="Helical" evidence="18">
    <location>
        <begin position="324"/>
        <end position="347"/>
    </location>
</feature>
<dbReference type="PANTHER" id="PTHR11309">
    <property type="entry name" value="FRIZZLED"/>
    <property type="match status" value="1"/>
</dbReference>
<evidence type="ECO:0000256" key="3">
    <source>
        <dbReference type="ARBA" id="ARBA00008077"/>
    </source>
</evidence>
<dbReference type="PROSITE" id="PS50261">
    <property type="entry name" value="G_PROTEIN_RECEP_F2_4"/>
    <property type="match status" value="1"/>
</dbReference>
<dbReference type="GO" id="GO:0004930">
    <property type="term" value="F:G protein-coupled receptor activity"/>
    <property type="evidence" value="ECO:0007669"/>
    <property type="project" value="UniProtKB-KW"/>
</dbReference>
<dbReference type="InterPro" id="IPR036790">
    <property type="entry name" value="Frizzled_dom_sf"/>
</dbReference>
<dbReference type="SUPFAM" id="SSF63501">
    <property type="entry name" value="Frizzled cysteine-rich domain"/>
    <property type="match status" value="1"/>
</dbReference>
<sequence>MPKCEDGQVELPSQTLCQATRAPCTIVERERGWPDFLKCTTDRFPEGCPVRHGHGEGGKGQGTSDHREERNRTPGPRASGETGKGDAMGWVMDLPNPERRLHSVCREPWGRSFLYTWGIFNLHFSKAGQNSNRYPAVILFYVNACFFVGSIGWLAQFMDGARDEIVCRADGTMRLGEPTSNETLSCVIIFVIVYYSLMSGVIWFVMLTYAWHTSFKALGTTYQPLLGKTSYFHLITWSIPFVLTVAILAVAQVDGDSVSGICFVGYKNYRYRAGFVLAPIGLVLIVGGYFLIRGVMTLFSIKSNHPGLLSEKAASKINETMLRLGIFGFLAFGFVFITFGCHFYDFFNQAEWERSFREYVLCEANVTIATQTNKPIPECEIKNRPSLLVEKINLFAMFGTGVSMSTWVWTKATLLIWKRTWCRTARALIMLLTVWCIRTARHTDTSLQGVCREAEPGGGHGGAQAGCDLSQPPPRPPVPPEERANLWVVEADVSPELQKRAGRKKKRRKKKKKKEEEEDEEEEVTPNPQRCLGGSELLPSSVPRLPRLPPQPCLVAFVPDVLPAAQPRAAFPALHLISNPFCPEGDHDGPGLWQHNGGPLWAPLPLPGAPRTQAQRAGLAPIHSRTNLVEAELLEPDSDF</sequence>
<keyword evidence="10 18" id="KW-0472">Membrane</keyword>
<dbReference type="EMBL" id="VXBY01006296">
    <property type="protein sequence ID" value="NXP42498.1"/>
    <property type="molecule type" value="Genomic_DNA"/>
</dbReference>
<dbReference type="PRINTS" id="PR00489">
    <property type="entry name" value="FRIZZLED"/>
</dbReference>
<evidence type="ECO:0000256" key="7">
    <source>
        <dbReference type="ARBA" id="ARBA00022729"/>
    </source>
</evidence>
<keyword evidence="7" id="KW-0732">Signal</keyword>
<evidence type="ECO:0000313" key="20">
    <source>
        <dbReference type="EMBL" id="NXP42498.1"/>
    </source>
</evidence>
<dbReference type="PANTHER" id="PTHR11309:SF35">
    <property type="entry name" value="PROTEIN SMOOTHENED"/>
    <property type="match status" value="1"/>
</dbReference>
<dbReference type="GO" id="GO:0071679">
    <property type="term" value="P:commissural neuron axon guidance"/>
    <property type="evidence" value="ECO:0007669"/>
    <property type="project" value="TreeGrafter"/>
</dbReference>
<dbReference type="Pfam" id="PF01534">
    <property type="entry name" value="Frizzled"/>
    <property type="match status" value="1"/>
</dbReference>
<dbReference type="InterPro" id="IPR035683">
    <property type="entry name" value="SMO_7TM"/>
</dbReference>
<evidence type="ECO:0000256" key="17">
    <source>
        <dbReference type="SAM" id="MobiDB-lite"/>
    </source>
</evidence>
<evidence type="ECO:0000256" key="13">
    <source>
        <dbReference type="ARBA" id="ARBA00023180"/>
    </source>
</evidence>
<feature type="domain" description="G-protein coupled receptors family 2 profile 2" evidence="19">
    <location>
        <begin position="121"/>
        <end position="365"/>
    </location>
</feature>
<feature type="compositionally biased region" description="Basic residues" evidence="17">
    <location>
        <begin position="500"/>
        <end position="513"/>
    </location>
</feature>
<evidence type="ECO:0000313" key="21">
    <source>
        <dbReference type="Proteomes" id="UP000524007"/>
    </source>
</evidence>
<protein>
    <recommendedName>
        <fullName evidence="16">Protein smoothened</fullName>
    </recommendedName>
</protein>
<keyword evidence="6 18" id="KW-0812">Transmembrane</keyword>
<keyword evidence="13" id="KW-0325">Glycoprotein</keyword>
<feature type="transmembrane region" description="Helical" evidence="18">
    <location>
        <begin position="271"/>
        <end position="292"/>
    </location>
</feature>
<feature type="non-terminal residue" evidence="20">
    <location>
        <position position="1"/>
    </location>
</feature>
<dbReference type="GO" id="GO:0030425">
    <property type="term" value="C:dendrite"/>
    <property type="evidence" value="ECO:0007669"/>
    <property type="project" value="TreeGrafter"/>
</dbReference>
<dbReference type="SMART" id="SM01330">
    <property type="entry name" value="Frizzled"/>
    <property type="match status" value="1"/>
</dbReference>
<comment type="caution">
    <text evidence="20">The sequence shown here is derived from an EMBL/GenBank/DDBJ whole genome shotgun (WGS) entry which is preliminary data.</text>
</comment>
<dbReference type="GO" id="GO:0009888">
    <property type="term" value="P:tissue development"/>
    <property type="evidence" value="ECO:0007669"/>
    <property type="project" value="UniProtKB-ARBA"/>
</dbReference>
<name>A0A7L2A958_LEILU</name>
<keyword evidence="12" id="KW-0675">Receptor</keyword>
<proteinExistence type="inferred from homology"/>
<dbReference type="GO" id="GO:0005113">
    <property type="term" value="F:patched binding"/>
    <property type="evidence" value="ECO:0007669"/>
    <property type="project" value="TreeGrafter"/>
</dbReference>
<evidence type="ECO:0000256" key="9">
    <source>
        <dbReference type="ARBA" id="ARBA00023040"/>
    </source>
</evidence>
<dbReference type="GO" id="GO:0007224">
    <property type="term" value="P:smoothened signaling pathway"/>
    <property type="evidence" value="ECO:0007669"/>
    <property type="project" value="TreeGrafter"/>
</dbReference>
<feature type="transmembrane region" description="Helical" evidence="18">
    <location>
        <begin position="394"/>
        <end position="417"/>
    </location>
</feature>
<evidence type="ECO:0000256" key="4">
    <source>
        <dbReference type="ARBA" id="ARBA00022473"/>
    </source>
</evidence>
<keyword evidence="5" id="KW-1003">Cell membrane</keyword>
<dbReference type="Gene3D" id="1.20.1070.10">
    <property type="entry name" value="Rhodopsin 7-helix transmembrane proteins"/>
    <property type="match status" value="1"/>
</dbReference>
<accession>A0A7L2A958</accession>
<dbReference type="GO" id="GO:0007389">
    <property type="term" value="P:pattern specification process"/>
    <property type="evidence" value="ECO:0007669"/>
    <property type="project" value="TreeGrafter"/>
</dbReference>
<feature type="region of interest" description="Disordered" evidence="17">
    <location>
        <begin position="498"/>
        <end position="544"/>
    </location>
</feature>
<keyword evidence="14" id="KW-0807">Transducer</keyword>
<keyword evidence="21" id="KW-1185">Reference proteome</keyword>
<reference evidence="20 21" key="1">
    <citation type="submission" date="2019-09" db="EMBL/GenBank/DDBJ databases">
        <title>Bird 10,000 Genomes (B10K) Project - Family phase.</title>
        <authorList>
            <person name="Zhang G."/>
        </authorList>
    </citation>
    <scope>NUCLEOTIDE SEQUENCE [LARGE SCALE GENOMIC DNA]</scope>
    <source>
        <strain evidence="20">B10K-DU-002-43</strain>
        <tissue evidence="20">Muscle</tissue>
    </source>
</reference>
<keyword evidence="11" id="KW-1015">Disulfide bond</keyword>
<feature type="region of interest" description="Disordered" evidence="17">
    <location>
        <begin position="453"/>
        <end position="481"/>
    </location>
</feature>
<evidence type="ECO:0000256" key="11">
    <source>
        <dbReference type="ARBA" id="ARBA00023157"/>
    </source>
</evidence>
<comment type="similarity">
    <text evidence="3">Belongs to the G-protein coupled receptor Fz/Smo family.</text>
</comment>
<feature type="transmembrane region" description="Helical" evidence="18">
    <location>
        <begin position="231"/>
        <end position="251"/>
    </location>
</feature>
<dbReference type="InterPro" id="IPR015526">
    <property type="entry name" value="Frizzled/SFRP"/>
</dbReference>
<dbReference type="GO" id="GO:0007417">
    <property type="term" value="P:central nervous system development"/>
    <property type="evidence" value="ECO:0007669"/>
    <property type="project" value="TreeGrafter"/>
</dbReference>
<comment type="subcellular location">
    <subcellularLocation>
        <location evidence="2">Cell membrane</location>
        <topology evidence="2">Multi-pass membrane protein</topology>
    </subcellularLocation>
    <subcellularLocation>
        <location evidence="1">Cell projection</location>
        <location evidence="1">Cilium</location>
    </subcellularLocation>
</comment>
<keyword evidence="15" id="KW-0966">Cell projection</keyword>
<feature type="non-terminal residue" evidence="20">
    <location>
        <position position="640"/>
    </location>
</feature>